<organism evidence="3 4">
    <name type="scientific">Gibberella intermedia</name>
    <name type="common">Bulb rot disease fungus</name>
    <name type="synonym">Fusarium proliferatum</name>
    <dbReference type="NCBI Taxonomy" id="948311"/>
    <lineage>
        <taxon>Eukaryota</taxon>
        <taxon>Fungi</taxon>
        <taxon>Dikarya</taxon>
        <taxon>Ascomycota</taxon>
        <taxon>Pezizomycotina</taxon>
        <taxon>Sordariomycetes</taxon>
        <taxon>Hypocreomycetidae</taxon>
        <taxon>Hypocreales</taxon>
        <taxon>Nectriaceae</taxon>
        <taxon>Fusarium</taxon>
        <taxon>Fusarium fujikuroi species complex</taxon>
    </lineage>
</organism>
<dbReference type="AlphaFoldDB" id="A0A365MKN4"/>
<evidence type="ECO:0000256" key="1">
    <source>
        <dbReference type="SAM" id="MobiDB-lite"/>
    </source>
</evidence>
<proteinExistence type="predicted"/>
<gene>
    <name evidence="3" type="ORF">FPRO05_07327</name>
</gene>
<dbReference type="Pfam" id="PF00024">
    <property type="entry name" value="PAN_1"/>
    <property type="match status" value="1"/>
</dbReference>
<dbReference type="EMBL" id="PKMI01000094">
    <property type="protein sequence ID" value="RBA09047.1"/>
    <property type="molecule type" value="Genomic_DNA"/>
</dbReference>
<dbReference type="Gene3D" id="3.50.4.10">
    <property type="entry name" value="Hepatocyte Growth Factor"/>
    <property type="match status" value="1"/>
</dbReference>
<dbReference type="Proteomes" id="UP000251714">
    <property type="component" value="Unassembled WGS sequence"/>
</dbReference>
<feature type="compositionally biased region" description="Acidic residues" evidence="1">
    <location>
        <begin position="88"/>
        <end position="115"/>
    </location>
</feature>
<accession>A0A365MKN4</accession>
<reference evidence="3 4" key="1">
    <citation type="submission" date="2017-12" db="EMBL/GenBank/DDBJ databases">
        <title>Genome sequence of the mycotoxigenic crop pathogen Fusarium proliferatum, strain ITEM 2341 from Date Palm.</title>
        <authorList>
            <person name="Almiman B.F."/>
            <person name="Shittu T.A."/>
            <person name="Muthumeenakshi S."/>
            <person name="Baroncelli R."/>
            <person name="Sreenivasaprasada S."/>
        </authorList>
    </citation>
    <scope>NUCLEOTIDE SEQUENCE [LARGE SCALE GENOMIC DNA]</scope>
    <source>
        <strain evidence="3 4">ITEM 2341</strain>
    </source>
</reference>
<evidence type="ECO:0000259" key="2">
    <source>
        <dbReference type="Pfam" id="PF00024"/>
    </source>
</evidence>
<evidence type="ECO:0000313" key="3">
    <source>
        <dbReference type="EMBL" id="RBA09047.1"/>
    </source>
</evidence>
<comment type="caution">
    <text evidence="3">The sequence shown here is derived from an EMBL/GenBank/DDBJ whole genome shotgun (WGS) entry which is preliminary data.</text>
</comment>
<feature type="domain" description="Apple" evidence="2">
    <location>
        <begin position="31"/>
        <end position="69"/>
    </location>
</feature>
<evidence type="ECO:0000313" key="4">
    <source>
        <dbReference type="Proteomes" id="UP000251714"/>
    </source>
</evidence>
<protein>
    <recommendedName>
        <fullName evidence="2">Apple domain-containing protein</fullName>
    </recommendedName>
</protein>
<dbReference type="InterPro" id="IPR003609">
    <property type="entry name" value="Pan_app"/>
</dbReference>
<name>A0A365MKN4_GIBIN</name>
<feature type="region of interest" description="Disordered" evidence="1">
    <location>
        <begin position="88"/>
        <end position="127"/>
    </location>
</feature>
<sequence>MKLSQRLLHVDHTVCPGPVCGYPTKGQTILQGSNIENAEDCAELCSQNSRCVHAEWRPSEKTCSLKSDGNIAVVGETVYNWRKKGTELDFEDDEQGFPDPGDEEGFPEPGDEEGFPDPGTGEGALSPSSCPAAFASLDIETAVRDSMELCCSNSSSDHEASIEEYMAIVNSALNLIGRYCDKSCEPPGPLCFGLPVHPEVIQTADATAFLKDLPQTSLAKENHVFDFDTLLGPVKPGFELYKSRREMAPRQNNLGRTFYMIPAGTKASDLQYIASEPTELYYYAFCSEDTPCIKGYVKPWNSYTFGQGKELVIDLSSYEQDMALSVADQRGTSEQHAVFVDGKEIGRTHGALSLKGRGQDPYDPAMMPDDHVGDVPDGPVKCVIGRGFWGSFKIPKGAKSVVVKMIHPTTNFEGAGAYRIDKGCN</sequence>